<gene>
    <name evidence="3" type="ORF">J2S77_002095</name>
</gene>
<dbReference type="Gene3D" id="3.20.20.370">
    <property type="entry name" value="Glycoside hydrolase/deacetylase"/>
    <property type="match status" value="1"/>
</dbReference>
<keyword evidence="4" id="KW-1185">Reference proteome</keyword>
<evidence type="ECO:0000313" key="3">
    <source>
        <dbReference type="EMBL" id="MDQ0160094.1"/>
    </source>
</evidence>
<dbReference type="SUPFAM" id="SSF88713">
    <property type="entry name" value="Glycoside hydrolase/deacetylase"/>
    <property type="match status" value="1"/>
</dbReference>
<feature type="region of interest" description="Disordered" evidence="1">
    <location>
        <begin position="19"/>
        <end position="97"/>
    </location>
</feature>
<feature type="compositionally biased region" description="Acidic residues" evidence="1">
    <location>
        <begin position="21"/>
        <end position="83"/>
    </location>
</feature>
<proteinExistence type="predicted"/>
<evidence type="ECO:0000259" key="2">
    <source>
        <dbReference type="PROSITE" id="PS51677"/>
    </source>
</evidence>
<dbReference type="InterPro" id="IPR011330">
    <property type="entry name" value="Glyco_hydro/deAcase_b/a-brl"/>
</dbReference>
<reference evidence="3 4" key="1">
    <citation type="submission" date="2023-07" db="EMBL/GenBank/DDBJ databases">
        <title>Genomic Encyclopedia of Type Strains, Phase IV (KMG-IV): sequencing the most valuable type-strain genomes for metagenomic binning, comparative biology and taxonomic classification.</title>
        <authorList>
            <person name="Goeker M."/>
        </authorList>
    </citation>
    <scope>NUCLEOTIDE SEQUENCE [LARGE SCALE GENOMIC DNA]</scope>
    <source>
        <strain evidence="3 4">DSM 16460</strain>
    </source>
</reference>
<dbReference type="PANTHER" id="PTHR10587">
    <property type="entry name" value="GLYCOSYL TRANSFERASE-RELATED"/>
    <property type="match status" value="1"/>
</dbReference>
<comment type="caution">
    <text evidence="3">The sequence shown here is derived from an EMBL/GenBank/DDBJ whole genome shotgun (WGS) entry which is preliminary data.</text>
</comment>
<dbReference type="Pfam" id="PF01522">
    <property type="entry name" value="Polysacc_deac_1"/>
    <property type="match status" value="1"/>
</dbReference>
<evidence type="ECO:0000256" key="1">
    <source>
        <dbReference type="SAM" id="MobiDB-lite"/>
    </source>
</evidence>
<dbReference type="PROSITE" id="PS51257">
    <property type="entry name" value="PROKAR_LIPOPROTEIN"/>
    <property type="match status" value="1"/>
</dbReference>
<dbReference type="Proteomes" id="UP001224359">
    <property type="component" value="Unassembled WGS sequence"/>
</dbReference>
<dbReference type="RefSeq" id="WP_306977075.1">
    <property type="nucleotide sequence ID" value="NZ_JAUSTQ010000008.1"/>
</dbReference>
<dbReference type="CDD" id="cd10917">
    <property type="entry name" value="CE4_NodB_like_6s_7s"/>
    <property type="match status" value="1"/>
</dbReference>
<accession>A0ABT9VGK6</accession>
<dbReference type="InterPro" id="IPR050248">
    <property type="entry name" value="Polysacc_deacetylase_ArnD"/>
</dbReference>
<dbReference type="PROSITE" id="PS51677">
    <property type="entry name" value="NODB"/>
    <property type="match status" value="1"/>
</dbReference>
<dbReference type="EMBL" id="JAUSTQ010000008">
    <property type="protein sequence ID" value="MDQ0160094.1"/>
    <property type="molecule type" value="Genomic_DNA"/>
</dbReference>
<dbReference type="InterPro" id="IPR002509">
    <property type="entry name" value="NODB_dom"/>
</dbReference>
<sequence>MKKWIIFFVCILALVGCGSETENEESSEESSNQEEQTNEQVEEEEKEETEEQSNEDTTESSEDESETKNDEEQEQDQVEDDNDNSNSSTNDKENQEPLYEMNDVWSFKPINENDAPSEVVLLTIDDGPDGQALEMAKTLNELDAPAIFFVNGIFMEDEESQEIVRQIHEMGFPIGNHTYSHQNLSEVSESEQREEILSLNHLIREVTGEKPEFFRAPHGVNTDFAKQLVEEEGMLLMNWSYGYDFKQGYMEKDAIADIMVNTELLSDGANLLMHDREWTNAALKDIVQGLRDKGYNMLDPDTILLPTDES</sequence>
<feature type="domain" description="NodB homology" evidence="2">
    <location>
        <begin position="118"/>
        <end position="298"/>
    </location>
</feature>
<name>A0ABT9VGK6_9BACI</name>
<organism evidence="3 4">
    <name type="scientific">Alkalibacillus salilacus</name>
    <dbReference type="NCBI Taxonomy" id="284582"/>
    <lineage>
        <taxon>Bacteria</taxon>
        <taxon>Bacillati</taxon>
        <taxon>Bacillota</taxon>
        <taxon>Bacilli</taxon>
        <taxon>Bacillales</taxon>
        <taxon>Bacillaceae</taxon>
        <taxon>Alkalibacillus</taxon>
    </lineage>
</organism>
<evidence type="ECO:0000313" key="4">
    <source>
        <dbReference type="Proteomes" id="UP001224359"/>
    </source>
</evidence>
<protein>
    <submittedName>
        <fullName evidence="3">Peptidoglycan/xylan/chitin deacetylase (PgdA/CDA1 family)</fullName>
    </submittedName>
</protein>